<accession>A0A9P6FA39</accession>
<gene>
    <name evidence="2" type="ORF">BGW38_009659</name>
</gene>
<dbReference type="Proteomes" id="UP000780801">
    <property type="component" value="Unassembled WGS sequence"/>
</dbReference>
<feature type="region of interest" description="Disordered" evidence="1">
    <location>
        <begin position="95"/>
        <end position="177"/>
    </location>
</feature>
<evidence type="ECO:0000313" key="3">
    <source>
        <dbReference type="Proteomes" id="UP000780801"/>
    </source>
</evidence>
<reference evidence="2" key="1">
    <citation type="journal article" date="2020" name="Fungal Divers.">
        <title>Resolving the Mortierellaceae phylogeny through synthesis of multi-gene phylogenetics and phylogenomics.</title>
        <authorList>
            <person name="Vandepol N."/>
            <person name="Liber J."/>
            <person name="Desiro A."/>
            <person name="Na H."/>
            <person name="Kennedy M."/>
            <person name="Barry K."/>
            <person name="Grigoriev I.V."/>
            <person name="Miller A.N."/>
            <person name="O'Donnell K."/>
            <person name="Stajich J.E."/>
            <person name="Bonito G."/>
        </authorList>
    </citation>
    <scope>NUCLEOTIDE SEQUENCE</scope>
    <source>
        <strain evidence="2">KOD1015</strain>
    </source>
</reference>
<feature type="compositionally biased region" description="Polar residues" evidence="1">
    <location>
        <begin position="1"/>
        <end position="15"/>
    </location>
</feature>
<evidence type="ECO:0000256" key="1">
    <source>
        <dbReference type="SAM" id="MobiDB-lite"/>
    </source>
</evidence>
<feature type="compositionally biased region" description="Basic residues" evidence="1">
    <location>
        <begin position="135"/>
        <end position="147"/>
    </location>
</feature>
<proteinExistence type="predicted"/>
<sequence>MSRQNPKIPLSTSDSTTHRPIPRRLRWSDERRPLEDITSLVLSARSSREASPAIQAPGQYPLTQATRDLDEEEPTQELDFPVLGVLTQTWSEAVEANSSSGGGETIIVPSSPFVGEGVTVVPTSDEDERREQKRLSRKGKRSTRKRVVVVEEVEAEEEEEEENLSRSRKTSMNVDAE</sequence>
<name>A0A9P6FA39_9FUNG</name>
<protein>
    <submittedName>
        <fullName evidence="2">Uncharacterized protein</fullName>
    </submittedName>
</protein>
<feature type="non-terminal residue" evidence="2">
    <location>
        <position position="177"/>
    </location>
</feature>
<evidence type="ECO:0000313" key="2">
    <source>
        <dbReference type="EMBL" id="KAF9546516.1"/>
    </source>
</evidence>
<dbReference type="AlphaFoldDB" id="A0A9P6FA39"/>
<comment type="caution">
    <text evidence="2">The sequence shown here is derived from an EMBL/GenBank/DDBJ whole genome shotgun (WGS) entry which is preliminary data.</text>
</comment>
<dbReference type="EMBL" id="JAABOA010007224">
    <property type="protein sequence ID" value="KAF9546516.1"/>
    <property type="molecule type" value="Genomic_DNA"/>
</dbReference>
<feature type="compositionally biased region" description="Acidic residues" evidence="1">
    <location>
        <begin position="151"/>
        <end position="162"/>
    </location>
</feature>
<feature type="region of interest" description="Disordered" evidence="1">
    <location>
        <begin position="45"/>
        <end position="76"/>
    </location>
</feature>
<feature type="region of interest" description="Disordered" evidence="1">
    <location>
        <begin position="1"/>
        <end position="32"/>
    </location>
</feature>
<organism evidence="2 3">
    <name type="scientific">Lunasporangiospora selenospora</name>
    <dbReference type="NCBI Taxonomy" id="979761"/>
    <lineage>
        <taxon>Eukaryota</taxon>
        <taxon>Fungi</taxon>
        <taxon>Fungi incertae sedis</taxon>
        <taxon>Mucoromycota</taxon>
        <taxon>Mortierellomycotina</taxon>
        <taxon>Mortierellomycetes</taxon>
        <taxon>Mortierellales</taxon>
        <taxon>Mortierellaceae</taxon>
        <taxon>Lunasporangiospora</taxon>
    </lineage>
</organism>
<keyword evidence="3" id="KW-1185">Reference proteome</keyword>